<dbReference type="EMBL" id="JARBHB010000001">
    <property type="protein sequence ID" value="KAJ8897642.1"/>
    <property type="molecule type" value="Genomic_DNA"/>
</dbReference>
<evidence type="ECO:0000313" key="2">
    <source>
        <dbReference type="EMBL" id="KAJ8897642.1"/>
    </source>
</evidence>
<evidence type="ECO:0000313" key="3">
    <source>
        <dbReference type="Proteomes" id="UP001159363"/>
    </source>
</evidence>
<dbReference type="Proteomes" id="UP001159363">
    <property type="component" value="Chromosome 1"/>
</dbReference>
<feature type="signal peptide" evidence="1">
    <location>
        <begin position="1"/>
        <end position="22"/>
    </location>
</feature>
<sequence length="151" mass="17634">MCYGHSWCQIFWLLCAYLAICAKDGRIVGHFKHSVQATQQLNDCQRTLKLPEHRLIQDEPTRWDSTYQMLSRLLEQRKAARVEKIAGTSAAEEVTASEPLLQIHENIFVYWKNSKYESKEGGDQIPVCPSRVSLFRVTFQYCRTDKYKTEK</sequence>
<organism evidence="2 3">
    <name type="scientific">Dryococelus australis</name>
    <dbReference type="NCBI Taxonomy" id="614101"/>
    <lineage>
        <taxon>Eukaryota</taxon>
        <taxon>Metazoa</taxon>
        <taxon>Ecdysozoa</taxon>
        <taxon>Arthropoda</taxon>
        <taxon>Hexapoda</taxon>
        <taxon>Insecta</taxon>
        <taxon>Pterygota</taxon>
        <taxon>Neoptera</taxon>
        <taxon>Polyneoptera</taxon>
        <taxon>Phasmatodea</taxon>
        <taxon>Verophasmatodea</taxon>
        <taxon>Anareolatae</taxon>
        <taxon>Phasmatidae</taxon>
        <taxon>Eurycanthinae</taxon>
        <taxon>Dryococelus</taxon>
    </lineage>
</organism>
<keyword evidence="1" id="KW-0732">Signal</keyword>
<feature type="chain" id="PRO_5047206192" evidence="1">
    <location>
        <begin position="23"/>
        <end position="151"/>
    </location>
</feature>
<proteinExistence type="predicted"/>
<dbReference type="PANTHER" id="PTHR47241:SF1">
    <property type="entry name" value="BED-TYPE DOMAIN-CONTAINING PROTEIN"/>
    <property type="match status" value="1"/>
</dbReference>
<name>A0ABQ9ILU4_9NEOP</name>
<comment type="caution">
    <text evidence="2">The sequence shown here is derived from an EMBL/GenBank/DDBJ whole genome shotgun (WGS) entry which is preliminary data.</text>
</comment>
<protein>
    <submittedName>
        <fullName evidence="2">Uncharacterized protein</fullName>
    </submittedName>
</protein>
<keyword evidence="3" id="KW-1185">Reference proteome</keyword>
<evidence type="ECO:0000256" key="1">
    <source>
        <dbReference type="SAM" id="SignalP"/>
    </source>
</evidence>
<reference evidence="2 3" key="1">
    <citation type="submission" date="2023-02" db="EMBL/GenBank/DDBJ databases">
        <title>LHISI_Scaffold_Assembly.</title>
        <authorList>
            <person name="Stuart O.P."/>
            <person name="Cleave R."/>
            <person name="Magrath M.J.L."/>
            <person name="Mikheyev A.S."/>
        </authorList>
    </citation>
    <scope>NUCLEOTIDE SEQUENCE [LARGE SCALE GENOMIC DNA]</scope>
    <source>
        <strain evidence="2">Daus_M_001</strain>
        <tissue evidence="2">Leg muscle</tissue>
    </source>
</reference>
<gene>
    <name evidence="2" type="ORF">PR048_002991</name>
</gene>
<accession>A0ABQ9ILU4</accession>
<dbReference type="InterPro" id="IPR052865">
    <property type="entry name" value="Zinc_finger_BED"/>
</dbReference>
<dbReference type="PANTHER" id="PTHR47241">
    <property type="entry name" value="FINGER PROTEIN, PUTATIVE-RELATED"/>
    <property type="match status" value="1"/>
</dbReference>